<dbReference type="InterPro" id="IPR036249">
    <property type="entry name" value="Thioredoxin-like_sf"/>
</dbReference>
<dbReference type="PROSITE" id="PS51352">
    <property type="entry name" value="THIOREDOXIN_2"/>
    <property type="match status" value="1"/>
</dbReference>
<dbReference type="InterPro" id="IPR050553">
    <property type="entry name" value="Thioredoxin_ResA/DsbE_sf"/>
</dbReference>
<dbReference type="Pfam" id="PF00578">
    <property type="entry name" value="AhpC-TSA"/>
    <property type="match status" value="1"/>
</dbReference>
<dbReference type="PANTHER" id="PTHR42852">
    <property type="entry name" value="THIOL:DISULFIDE INTERCHANGE PROTEIN DSBE"/>
    <property type="match status" value="1"/>
</dbReference>
<dbReference type="Gene3D" id="3.40.30.10">
    <property type="entry name" value="Glutaredoxin"/>
    <property type="match status" value="1"/>
</dbReference>
<proteinExistence type="predicted"/>
<keyword evidence="3" id="KW-1185">Reference proteome</keyword>
<dbReference type="CDD" id="cd02966">
    <property type="entry name" value="TlpA_like_family"/>
    <property type="match status" value="1"/>
</dbReference>
<evidence type="ECO:0000259" key="1">
    <source>
        <dbReference type="PROSITE" id="PS51352"/>
    </source>
</evidence>
<gene>
    <name evidence="2" type="ORF">JM658_08860</name>
</gene>
<accession>A0ABS9J3E5</accession>
<comment type="caution">
    <text evidence="2">The sequence shown here is derived from an EMBL/GenBank/DDBJ whole genome shotgun (WGS) entry which is preliminary data.</text>
</comment>
<evidence type="ECO:0000313" key="3">
    <source>
        <dbReference type="Proteomes" id="UP000829517"/>
    </source>
</evidence>
<evidence type="ECO:0000313" key="2">
    <source>
        <dbReference type="EMBL" id="MCF8714935.1"/>
    </source>
</evidence>
<dbReference type="EMBL" id="JAETXX010000004">
    <property type="protein sequence ID" value="MCF8714935.1"/>
    <property type="molecule type" value="Genomic_DNA"/>
</dbReference>
<dbReference type="SUPFAM" id="SSF52833">
    <property type="entry name" value="Thioredoxin-like"/>
    <property type="match status" value="1"/>
</dbReference>
<organism evidence="2 3">
    <name type="scientific">Joostella atrarenae</name>
    <dbReference type="NCBI Taxonomy" id="679257"/>
    <lineage>
        <taxon>Bacteria</taxon>
        <taxon>Pseudomonadati</taxon>
        <taxon>Bacteroidota</taxon>
        <taxon>Flavobacteriia</taxon>
        <taxon>Flavobacteriales</taxon>
        <taxon>Flavobacteriaceae</taxon>
        <taxon>Joostella</taxon>
    </lineage>
</organism>
<protein>
    <submittedName>
        <fullName evidence="2">TlpA family protein disulfide reductase</fullName>
    </submittedName>
</protein>
<feature type="domain" description="Thioredoxin" evidence="1">
    <location>
        <begin position="48"/>
        <end position="185"/>
    </location>
</feature>
<sequence>MKIDKSKISNLLFLVLILVILFTPIGTHVKVFVNRIFAFTPGIESVESREVLKDYNWKLLNQNGEHFNLESAKGEILLINLWATWCPPCIAEMPSFQKLYTDYGDQVTFLFVSNEKQEVTTSFVEKHNYTFPVYSALANAPAQLSSSSIPASYLINKSGEIVINEKGAANWNSDSVRELLDNLIKD</sequence>
<name>A0ABS9J3E5_9FLAO</name>
<reference evidence="2 3" key="1">
    <citation type="submission" date="2021-01" db="EMBL/GenBank/DDBJ databases">
        <title>Genome sequencing of Joostella atrarenae M1-2 (= KCTC 23194).</title>
        <authorList>
            <person name="Zakaria M.R."/>
            <person name="Lam M.Q."/>
            <person name="Chong C.S."/>
        </authorList>
    </citation>
    <scope>NUCLEOTIDE SEQUENCE [LARGE SCALE GENOMIC DNA]</scope>
    <source>
        <strain evidence="2 3">M1-2</strain>
    </source>
</reference>
<dbReference type="InterPro" id="IPR000866">
    <property type="entry name" value="AhpC/TSA"/>
</dbReference>
<dbReference type="Proteomes" id="UP000829517">
    <property type="component" value="Unassembled WGS sequence"/>
</dbReference>
<dbReference type="InterPro" id="IPR013766">
    <property type="entry name" value="Thioredoxin_domain"/>
</dbReference>
<dbReference type="PANTHER" id="PTHR42852:SF17">
    <property type="entry name" value="THIOREDOXIN-LIKE PROTEIN HI_1115"/>
    <property type="match status" value="1"/>
</dbReference>
<dbReference type="RefSeq" id="WP_236958901.1">
    <property type="nucleotide sequence ID" value="NZ_JAETXX010000004.1"/>
</dbReference>